<feature type="compositionally biased region" description="Polar residues" evidence="1">
    <location>
        <begin position="227"/>
        <end position="238"/>
    </location>
</feature>
<gene>
    <name evidence="3" type="ORF">MAR_009644</name>
</gene>
<name>A0ABY7E7H8_MYAAR</name>
<evidence type="ECO:0000259" key="2">
    <source>
        <dbReference type="Pfam" id="PF25273"/>
    </source>
</evidence>
<dbReference type="PANTHER" id="PTHR34415">
    <property type="entry name" value="INTEGRASE CATALYTIC DOMAIN-CONTAINING PROTEIN"/>
    <property type="match status" value="1"/>
</dbReference>
<dbReference type="Proteomes" id="UP001164746">
    <property type="component" value="Chromosome 4"/>
</dbReference>
<accession>A0ABY7E7H8</accession>
<sequence>MSSHVRAIGPVLVLSCPELVHVHYTFDYRQNVTIPHDSREMGPLEKCTYLGLESTAQENRQNKNRYVLAYLSWRIQMGLHEEILLLMQIPGHTRCLVDSGFANIKKIFRRCDVNSLAQLAEVVDKSSKSNVPVLYKKTDGSENWAWYFYLLLYLLKHLHLFYLNNFTDTNKLQVRLEVIPTARFFAGSRYLKISLVPFLQGRLFRSLCKTDIRRTRSKGAAHETGRCPSSGNAKHSNAGRSYCRTLPKDARTPVCASSVQ</sequence>
<evidence type="ECO:0000313" key="3">
    <source>
        <dbReference type="EMBL" id="WAR03086.1"/>
    </source>
</evidence>
<proteinExistence type="predicted"/>
<feature type="region of interest" description="Disordered" evidence="1">
    <location>
        <begin position="219"/>
        <end position="238"/>
    </location>
</feature>
<protein>
    <recommendedName>
        <fullName evidence="2">DUF7869 domain-containing protein</fullName>
    </recommendedName>
</protein>
<evidence type="ECO:0000256" key="1">
    <source>
        <dbReference type="SAM" id="MobiDB-lite"/>
    </source>
</evidence>
<dbReference type="Pfam" id="PF25273">
    <property type="entry name" value="DUF7869"/>
    <property type="match status" value="1"/>
</dbReference>
<keyword evidence="4" id="KW-1185">Reference proteome</keyword>
<dbReference type="PANTHER" id="PTHR34415:SF1">
    <property type="entry name" value="INTEGRASE CATALYTIC DOMAIN-CONTAINING PROTEIN"/>
    <property type="match status" value="1"/>
</dbReference>
<dbReference type="InterPro" id="IPR057191">
    <property type="entry name" value="DUF7869"/>
</dbReference>
<feature type="domain" description="DUF7869" evidence="2">
    <location>
        <begin position="43"/>
        <end position="131"/>
    </location>
</feature>
<evidence type="ECO:0000313" key="4">
    <source>
        <dbReference type="Proteomes" id="UP001164746"/>
    </source>
</evidence>
<reference evidence="3" key="1">
    <citation type="submission" date="2022-11" db="EMBL/GenBank/DDBJ databases">
        <title>Centuries of genome instability and evolution in soft-shell clam transmissible cancer (bioRxiv).</title>
        <authorList>
            <person name="Hart S.F.M."/>
            <person name="Yonemitsu M.A."/>
            <person name="Giersch R.M."/>
            <person name="Beal B.F."/>
            <person name="Arriagada G."/>
            <person name="Davis B.W."/>
            <person name="Ostrander E.A."/>
            <person name="Goff S.P."/>
            <person name="Metzger M.J."/>
        </authorList>
    </citation>
    <scope>NUCLEOTIDE SEQUENCE</scope>
    <source>
        <strain evidence="3">MELC-2E11</strain>
        <tissue evidence="3">Siphon/mantle</tissue>
    </source>
</reference>
<organism evidence="3 4">
    <name type="scientific">Mya arenaria</name>
    <name type="common">Soft-shell clam</name>
    <dbReference type="NCBI Taxonomy" id="6604"/>
    <lineage>
        <taxon>Eukaryota</taxon>
        <taxon>Metazoa</taxon>
        <taxon>Spiralia</taxon>
        <taxon>Lophotrochozoa</taxon>
        <taxon>Mollusca</taxon>
        <taxon>Bivalvia</taxon>
        <taxon>Autobranchia</taxon>
        <taxon>Heteroconchia</taxon>
        <taxon>Euheterodonta</taxon>
        <taxon>Imparidentia</taxon>
        <taxon>Neoheterodontei</taxon>
        <taxon>Myida</taxon>
        <taxon>Myoidea</taxon>
        <taxon>Myidae</taxon>
        <taxon>Mya</taxon>
    </lineage>
</organism>
<dbReference type="EMBL" id="CP111015">
    <property type="protein sequence ID" value="WAR03086.1"/>
    <property type="molecule type" value="Genomic_DNA"/>
</dbReference>